<evidence type="ECO:0000313" key="1">
    <source>
        <dbReference type="EMBL" id="TMV09124.1"/>
    </source>
</evidence>
<accession>A0ABY2X2H5</accession>
<sequence>MTYISQNTPFNQTQIAPTISRVVDFTAAMLRRFLGKNAAKAALENLSDTYLRDVGLTRNDVSSIDRMQLPSAGAVGLIAFRKCHPGNW</sequence>
<evidence type="ECO:0008006" key="3">
    <source>
        <dbReference type="Google" id="ProtNLM"/>
    </source>
</evidence>
<dbReference type="RefSeq" id="WP_138841154.1">
    <property type="nucleotide sequence ID" value="NZ_VCPD01000002.1"/>
</dbReference>
<evidence type="ECO:0000313" key="2">
    <source>
        <dbReference type="Proteomes" id="UP001193035"/>
    </source>
</evidence>
<dbReference type="EMBL" id="VCPD01000002">
    <property type="protein sequence ID" value="TMV09124.1"/>
    <property type="molecule type" value="Genomic_DNA"/>
</dbReference>
<name>A0ABY2X2H5_9RHOB</name>
<keyword evidence="2" id="KW-1185">Reference proteome</keyword>
<protein>
    <recommendedName>
        <fullName evidence="3">DUF1127 domain-containing protein</fullName>
    </recommendedName>
</protein>
<gene>
    <name evidence="1" type="ORF">FGK63_08420</name>
</gene>
<comment type="caution">
    <text evidence="1">The sequence shown here is derived from an EMBL/GenBank/DDBJ whole genome shotgun (WGS) entry which is preliminary data.</text>
</comment>
<organism evidence="1 2">
    <name type="scientific">Ruegeria sediminis</name>
    <dbReference type="NCBI Taxonomy" id="2583820"/>
    <lineage>
        <taxon>Bacteria</taxon>
        <taxon>Pseudomonadati</taxon>
        <taxon>Pseudomonadota</taxon>
        <taxon>Alphaproteobacteria</taxon>
        <taxon>Rhodobacterales</taxon>
        <taxon>Roseobacteraceae</taxon>
        <taxon>Ruegeria</taxon>
    </lineage>
</organism>
<dbReference type="Proteomes" id="UP001193035">
    <property type="component" value="Unassembled WGS sequence"/>
</dbReference>
<reference evidence="1 2" key="1">
    <citation type="submission" date="2019-05" db="EMBL/GenBank/DDBJ databases">
        <title>Ruegeria sp. nov., isolated from tidal flat.</title>
        <authorList>
            <person name="Kim W."/>
        </authorList>
    </citation>
    <scope>NUCLEOTIDE SEQUENCE [LARGE SCALE GENOMIC DNA]</scope>
    <source>
        <strain evidence="1 2">CAU 1488</strain>
    </source>
</reference>
<proteinExistence type="predicted"/>